<dbReference type="Proteomes" id="UP000563898">
    <property type="component" value="Unassembled WGS sequence"/>
</dbReference>
<name>A0A846WSL3_9ACTN</name>
<dbReference type="AlphaFoldDB" id="A0A846WSL3"/>
<dbReference type="EMBL" id="JAAXPC010000020">
    <property type="protein sequence ID" value="NKY04604.1"/>
    <property type="molecule type" value="Genomic_DNA"/>
</dbReference>
<evidence type="ECO:0000256" key="1">
    <source>
        <dbReference type="SAM" id="MobiDB-lite"/>
    </source>
</evidence>
<evidence type="ECO:0000313" key="3">
    <source>
        <dbReference type="Proteomes" id="UP000563898"/>
    </source>
</evidence>
<accession>A0A846WSL3</accession>
<gene>
    <name evidence="2" type="ORF">HGA05_23855</name>
</gene>
<comment type="caution">
    <text evidence="2">The sequence shown here is derived from an EMBL/GenBank/DDBJ whole genome shotgun (WGS) entry which is preliminary data.</text>
</comment>
<sequence length="433" mass="45481">MPRGPVRRGTITQGSIRTAALDRHHSRRRSALVVGPVEVPSVAQVRERVRAMAAAGPFTRVGLHPSPTRARWTHDPRAGGCEVRASGGDDEPLRLLDEVRSSSDRPLRVVLGHEYIAIDFDHGLGDATLLNVVVSVILGSTDPHDRRTWRRFGHRTPPLALASAAVCADPRRVVALARLLRRAPTEPGGVRTTGEAASVPGPSGTVGGVDAATGRRPRATLAHVPAATVAEVRAARDRDCPGVGMYALTTVALVDALTEAGVDLHPTITAPFDARVYLPRARNTLANFSAGLAFAVPPGSDPVELQRALTASARMGRPIANLAITSVKTLASSRRTADPPPAVLTDVPVPLLHSSVGTVPGRDHRWTWLADERARVFSVADPPTPQGLTVTTALVGGGMSVAAAYFDDAVSSAAVADALAALPDRLRALVALT</sequence>
<feature type="region of interest" description="Disordered" evidence="1">
    <location>
        <begin position="65"/>
        <end position="86"/>
    </location>
</feature>
<organism evidence="2 3">
    <name type="scientific">Gordonia polyisoprenivorans</name>
    <dbReference type="NCBI Taxonomy" id="84595"/>
    <lineage>
        <taxon>Bacteria</taxon>
        <taxon>Bacillati</taxon>
        <taxon>Actinomycetota</taxon>
        <taxon>Actinomycetes</taxon>
        <taxon>Mycobacteriales</taxon>
        <taxon>Gordoniaceae</taxon>
        <taxon>Gordonia</taxon>
    </lineage>
</organism>
<feature type="region of interest" description="Disordered" evidence="1">
    <location>
        <begin position="185"/>
        <end position="208"/>
    </location>
</feature>
<proteinExistence type="predicted"/>
<reference evidence="2 3" key="1">
    <citation type="submission" date="2020-04" db="EMBL/GenBank/DDBJ databases">
        <title>MicrobeNet Type strains.</title>
        <authorList>
            <person name="Nicholson A.C."/>
        </authorList>
    </citation>
    <scope>NUCLEOTIDE SEQUENCE [LARGE SCALE GENOMIC DNA]</scope>
    <source>
        <strain evidence="2 3">ATCC BAA-14</strain>
    </source>
</reference>
<protein>
    <submittedName>
        <fullName evidence="2">Uncharacterized protein</fullName>
    </submittedName>
</protein>
<evidence type="ECO:0000313" key="2">
    <source>
        <dbReference type="EMBL" id="NKY04604.1"/>
    </source>
</evidence>